<dbReference type="Gene3D" id="1.10.357.10">
    <property type="entry name" value="Tetracycline Repressor, domain 2"/>
    <property type="match status" value="1"/>
</dbReference>
<dbReference type="SUPFAM" id="SSF46689">
    <property type="entry name" value="Homeodomain-like"/>
    <property type="match status" value="1"/>
</dbReference>
<reference evidence="5" key="1">
    <citation type="submission" date="2016-10" db="EMBL/GenBank/DDBJ databases">
        <authorList>
            <person name="Varghese N."/>
            <person name="Submissions S."/>
        </authorList>
    </citation>
    <scope>NUCLEOTIDE SEQUENCE [LARGE SCALE GENOMIC DNA]</scope>
    <source>
        <strain evidence="5">ATCC 700379</strain>
    </source>
</reference>
<dbReference type="Proteomes" id="UP000198752">
    <property type="component" value="Unassembled WGS sequence"/>
</dbReference>
<dbReference type="PROSITE" id="PS50977">
    <property type="entry name" value="HTH_TETR_2"/>
    <property type="match status" value="1"/>
</dbReference>
<dbReference type="SUPFAM" id="SSF48498">
    <property type="entry name" value="Tetracyclin repressor-like, C-terminal domain"/>
    <property type="match status" value="1"/>
</dbReference>
<dbReference type="PROSITE" id="PS01081">
    <property type="entry name" value="HTH_TETR_1"/>
    <property type="match status" value="1"/>
</dbReference>
<dbReference type="GO" id="GO:0003677">
    <property type="term" value="F:DNA binding"/>
    <property type="evidence" value="ECO:0007669"/>
    <property type="project" value="UniProtKB-UniRule"/>
</dbReference>
<dbReference type="STRING" id="269670.SAMN02982927_01745"/>
<feature type="domain" description="HTH tetR-type" evidence="3">
    <location>
        <begin position="10"/>
        <end position="70"/>
    </location>
</feature>
<name>A0A1I2RUY7_9BACL</name>
<dbReference type="InterPro" id="IPR050109">
    <property type="entry name" value="HTH-type_TetR-like_transc_reg"/>
</dbReference>
<feature type="DNA-binding region" description="H-T-H motif" evidence="2">
    <location>
        <begin position="33"/>
        <end position="52"/>
    </location>
</feature>
<evidence type="ECO:0000256" key="1">
    <source>
        <dbReference type="ARBA" id="ARBA00023125"/>
    </source>
</evidence>
<dbReference type="EMBL" id="FOOY01000010">
    <property type="protein sequence ID" value="SFG44300.1"/>
    <property type="molecule type" value="Genomic_DNA"/>
</dbReference>
<dbReference type="RefSeq" id="WP_093672042.1">
    <property type="nucleotide sequence ID" value="NZ_FOOY01000010.1"/>
</dbReference>
<evidence type="ECO:0000259" key="3">
    <source>
        <dbReference type="PROSITE" id="PS50977"/>
    </source>
</evidence>
<dbReference type="AlphaFoldDB" id="A0A1I2RUY7"/>
<dbReference type="InterPro" id="IPR023772">
    <property type="entry name" value="DNA-bd_HTH_TetR-type_CS"/>
</dbReference>
<evidence type="ECO:0000256" key="2">
    <source>
        <dbReference type="PROSITE-ProRule" id="PRU00335"/>
    </source>
</evidence>
<accession>A0A1I2RUY7</accession>
<dbReference type="Gene3D" id="1.10.10.60">
    <property type="entry name" value="Homeodomain-like"/>
    <property type="match status" value="1"/>
</dbReference>
<dbReference type="InterPro" id="IPR009057">
    <property type="entry name" value="Homeodomain-like_sf"/>
</dbReference>
<keyword evidence="5" id="KW-1185">Reference proteome</keyword>
<sequence>MNTRLQDLTSERRDAILNAALKEFSLKGFDDASTNKIAKAAGISKPLMFHYVSSKHELFLFVYDYFAELLNREYYQLINYDETDIFTRLRQSYALQIKLLKKYPWILDFSKLSSTTSSNEINNELTKRHSIQNTTCYPSIFDSISEARFRANLDIEKCKQIIYWSNVGFTNQILETIRNTEYSSINYIKTSKLLNEYINDLESIFYQN</sequence>
<evidence type="ECO:0000313" key="5">
    <source>
        <dbReference type="Proteomes" id="UP000198752"/>
    </source>
</evidence>
<dbReference type="InterPro" id="IPR036271">
    <property type="entry name" value="Tet_transcr_reg_TetR-rel_C_sf"/>
</dbReference>
<dbReference type="InterPro" id="IPR001647">
    <property type="entry name" value="HTH_TetR"/>
</dbReference>
<dbReference type="PRINTS" id="PR00455">
    <property type="entry name" value="HTHTETR"/>
</dbReference>
<dbReference type="OrthoDB" id="9780939at2"/>
<organism evidence="4 5">
    <name type="scientific">Sporolactobacillus nakayamae</name>
    <dbReference type="NCBI Taxonomy" id="269670"/>
    <lineage>
        <taxon>Bacteria</taxon>
        <taxon>Bacillati</taxon>
        <taxon>Bacillota</taxon>
        <taxon>Bacilli</taxon>
        <taxon>Bacillales</taxon>
        <taxon>Sporolactobacillaceae</taxon>
        <taxon>Sporolactobacillus</taxon>
    </lineage>
</organism>
<dbReference type="PANTHER" id="PTHR30328:SF54">
    <property type="entry name" value="HTH-TYPE TRANSCRIPTIONAL REPRESSOR SCO4008"/>
    <property type="match status" value="1"/>
</dbReference>
<dbReference type="Pfam" id="PF00440">
    <property type="entry name" value="TetR_N"/>
    <property type="match status" value="1"/>
</dbReference>
<gene>
    <name evidence="4" type="ORF">SAMN02982927_01745</name>
</gene>
<keyword evidence="1 2" id="KW-0238">DNA-binding</keyword>
<proteinExistence type="predicted"/>
<evidence type="ECO:0000313" key="4">
    <source>
        <dbReference type="EMBL" id="SFG44300.1"/>
    </source>
</evidence>
<dbReference type="GO" id="GO:0006355">
    <property type="term" value="P:regulation of DNA-templated transcription"/>
    <property type="evidence" value="ECO:0007669"/>
    <property type="project" value="UniProtKB-ARBA"/>
</dbReference>
<dbReference type="PANTHER" id="PTHR30328">
    <property type="entry name" value="TRANSCRIPTIONAL REPRESSOR"/>
    <property type="match status" value="1"/>
</dbReference>
<protein>
    <submittedName>
        <fullName evidence="4">Transcriptional regulator, TetR family</fullName>
    </submittedName>
</protein>